<feature type="domain" description="EF-hand" evidence="4">
    <location>
        <begin position="197"/>
        <end position="232"/>
    </location>
</feature>
<dbReference type="EMBL" id="JAACFV010000060">
    <property type="protein sequence ID" value="KAF7507995.1"/>
    <property type="molecule type" value="Genomic_DNA"/>
</dbReference>
<feature type="compositionally biased region" description="Polar residues" evidence="3">
    <location>
        <begin position="41"/>
        <end position="63"/>
    </location>
</feature>
<dbReference type="SMART" id="SM00054">
    <property type="entry name" value="EFh"/>
    <property type="match status" value="2"/>
</dbReference>
<dbReference type="InterPro" id="IPR018247">
    <property type="entry name" value="EF_Hand_1_Ca_BS"/>
</dbReference>
<evidence type="ECO:0000259" key="4">
    <source>
        <dbReference type="PROSITE" id="PS50222"/>
    </source>
</evidence>
<evidence type="ECO:0000313" key="5">
    <source>
        <dbReference type="EMBL" id="KAF7507995.1"/>
    </source>
</evidence>
<dbReference type="SUPFAM" id="SSF47473">
    <property type="entry name" value="EF-hand"/>
    <property type="match status" value="1"/>
</dbReference>
<name>A0A8H7AMW1_9EURO</name>
<dbReference type="PROSITE" id="PS50222">
    <property type="entry name" value="EF_HAND_2"/>
    <property type="match status" value="1"/>
</dbReference>
<feature type="compositionally biased region" description="Polar residues" evidence="3">
    <location>
        <begin position="1"/>
        <end position="10"/>
    </location>
</feature>
<dbReference type="InterPro" id="IPR050403">
    <property type="entry name" value="Myosin_RLC"/>
</dbReference>
<feature type="compositionally biased region" description="Polar residues" evidence="3">
    <location>
        <begin position="71"/>
        <end position="80"/>
    </location>
</feature>
<keyword evidence="2" id="KW-0106">Calcium</keyword>
<accession>A0A8H7AMW1</accession>
<dbReference type="GO" id="GO:0005509">
    <property type="term" value="F:calcium ion binding"/>
    <property type="evidence" value="ECO:0007669"/>
    <property type="project" value="InterPro"/>
</dbReference>
<gene>
    <name evidence="5" type="ORF">GJ744_009892</name>
</gene>
<feature type="compositionally biased region" description="Low complexity" evidence="3">
    <location>
        <begin position="11"/>
        <end position="40"/>
    </location>
</feature>
<dbReference type="Gene3D" id="1.10.238.10">
    <property type="entry name" value="EF-hand"/>
    <property type="match status" value="1"/>
</dbReference>
<sequence>MASTYKPSTLSFNSPRASPFRRPSTPSTPTTVVGRPSTSPHSSPGKNAQSPMTSPSKLKQSFTAADEEEQTAPQISRSQTEPPPSPTGRGFAGPSSAVNTFALSTSPARDHRSFKSPAASSSDNLSRLPPQLLYSMREACSVLDRNNTGSISQADVNETLSSLGISDPSQFFPPGSSQQLSLPQFLNQLANILVELSPQQELLNAFSAFDDDDSGQVDVAELKDALLHTIPNPGDRPLTERDVEAVLGANSGFTGRRVFARNAVGTVGQKSLNVLGGAKKTGDVFRYQEFVGNLTGGGSAQAQSAVEGVRAA</sequence>
<evidence type="ECO:0000256" key="1">
    <source>
        <dbReference type="ARBA" id="ARBA00022737"/>
    </source>
</evidence>
<keyword evidence="1" id="KW-0677">Repeat</keyword>
<dbReference type="InterPro" id="IPR011992">
    <property type="entry name" value="EF-hand-dom_pair"/>
</dbReference>
<dbReference type="Proteomes" id="UP000606974">
    <property type="component" value="Unassembled WGS sequence"/>
</dbReference>
<keyword evidence="6" id="KW-1185">Reference proteome</keyword>
<feature type="region of interest" description="Disordered" evidence="3">
    <location>
        <begin position="1"/>
        <end position="126"/>
    </location>
</feature>
<evidence type="ECO:0000256" key="3">
    <source>
        <dbReference type="SAM" id="MobiDB-lite"/>
    </source>
</evidence>
<protein>
    <recommendedName>
        <fullName evidence="4">EF-hand domain-containing protein</fullName>
    </recommendedName>
</protein>
<dbReference type="InterPro" id="IPR002048">
    <property type="entry name" value="EF_hand_dom"/>
</dbReference>
<dbReference type="OrthoDB" id="429467at2759"/>
<dbReference type="PANTHER" id="PTHR23049">
    <property type="entry name" value="MYOSIN REGULATORY LIGHT CHAIN 2"/>
    <property type="match status" value="1"/>
</dbReference>
<reference evidence="5" key="1">
    <citation type="submission" date="2020-02" db="EMBL/GenBank/DDBJ databases">
        <authorList>
            <person name="Palmer J.M."/>
        </authorList>
    </citation>
    <scope>NUCLEOTIDE SEQUENCE</scope>
    <source>
        <strain evidence="5">EPUS1.4</strain>
        <tissue evidence="5">Thallus</tissue>
    </source>
</reference>
<organism evidence="5 6">
    <name type="scientific">Endocarpon pusillum</name>
    <dbReference type="NCBI Taxonomy" id="364733"/>
    <lineage>
        <taxon>Eukaryota</taxon>
        <taxon>Fungi</taxon>
        <taxon>Dikarya</taxon>
        <taxon>Ascomycota</taxon>
        <taxon>Pezizomycotina</taxon>
        <taxon>Eurotiomycetes</taxon>
        <taxon>Chaetothyriomycetidae</taxon>
        <taxon>Verrucariales</taxon>
        <taxon>Verrucariaceae</taxon>
        <taxon>Endocarpon</taxon>
    </lineage>
</organism>
<evidence type="ECO:0000313" key="6">
    <source>
        <dbReference type="Proteomes" id="UP000606974"/>
    </source>
</evidence>
<dbReference type="AlphaFoldDB" id="A0A8H7AMW1"/>
<comment type="caution">
    <text evidence="5">The sequence shown here is derived from an EMBL/GenBank/DDBJ whole genome shotgun (WGS) entry which is preliminary data.</text>
</comment>
<feature type="compositionally biased region" description="Polar residues" evidence="3">
    <location>
        <begin position="96"/>
        <end position="107"/>
    </location>
</feature>
<dbReference type="PROSITE" id="PS00018">
    <property type="entry name" value="EF_HAND_1"/>
    <property type="match status" value="2"/>
</dbReference>
<proteinExistence type="predicted"/>
<evidence type="ECO:0000256" key="2">
    <source>
        <dbReference type="ARBA" id="ARBA00022837"/>
    </source>
</evidence>